<keyword evidence="2" id="KW-1185">Reference proteome</keyword>
<protein>
    <recommendedName>
        <fullName evidence="3">F-box domain-containing protein</fullName>
    </recommendedName>
</protein>
<proteinExistence type="predicted"/>
<organism evidence="1 2">
    <name type="scientific">Serendipita indica (strain DSM 11827)</name>
    <name type="common">Root endophyte fungus</name>
    <name type="synonym">Piriformospora indica</name>
    <dbReference type="NCBI Taxonomy" id="1109443"/>
    <lineage>
        <taxon>Eukaryota</taxon>
        <taxon>Fungi</taxon>
        <taxon>Dikarya</taxon>
        <taxon>Basidiomycota</taxon>
        <taxon>Agaricomycotina</taxon>
        <taxon>Agaricomycetes</taxon>
        <taxon>Sebacinales</taxon>
        <taxon>Serendipitaceae</taxon>
        <taxon>Serendipita</taxon>
    </lineage>
</organism>
<evidence type="ECO:0000313" key="2">
    <source>
        <dbReference type="Proteomes" id="UP000007148"/>
    </source>
</evidence>
<dbReference type="SUPFAM" id="SSF52047">
    <property type="entry name" value="RNI-like"/>
    <property type="match status" value="1"/>
</dbReference>
<dbReference type="HOGENOM" id="CLU_1272735_0_0_1"/>
<dbReference type="Proteomes" id="UP000007148">
    <property type="component" value="Unassembled WGS sequence"/>
</dbReference>
<dbReference type="Gene3D" id="3.80.10.10">
    <property type="entry name" value="Ribonuclease Inhibitor"/>
    <property type="match status" value="1"/>
</dbReference>
<dbReference type="InterPro" id="IPR032675">
    <property type="entry name" value="LRR_dom_sf"/>
</dbReference>
<name>G4TWH2_SERID</name>
<sequence>MPEIEITYSLERMTRLESLQLPSVKIERDDPPSLQVLTSITSLTCSLGQYPRLCPLIQAPQLAALKLILQEERSEDISTFSPGDFEDLPINELISTLIIVVPLGTPDDIGISPDSEAQEEHKFIEGFQHFRAVSRLELEGRTLPRFLQILSTDHTSLIKLEHLVISNRDVEEGVLTCFLSTYYAIRQKTISLSFEHCTNLDEEAVQRLHEKASRSDN</sequence>
<reference evidence="1 2" key="1">
    <citation type="journal article" date="2011" name="PLoS Pathog.">
        <title>Endophytic Life Strategies Decoded by Genome and Transcriptome Analyses of the Mutualistic Root Symbiont Piriformospora indica.</title>
        <authorList>
            <person name="Zuccaro A."/>
            <person name="Lahrmann U."/>
            <person name="Guldener U."/>
            <person name="Langen G."/>
            <person name="Pfiffi S."/>
            <person name="Biedenkopf D."/>
            <person name="Wong P."/>
            <person name="Samans B."/>
            <person name="Grimm C."/>
            <person name="Basiewicz M."/>
            <person name="Murat C."/>
            <person name="Martin F."/>
            <person name="Kogel K.H."/>
        </authorList>
    </citation>
    <scope>NUCLEOTIDE SEQUENCE [LARGE SCALE GENOMIC DNA]</scope>
    <source>
        <strain evidence="1 2">DSM 11827</strain>
    </source>
</reference>
<dbReference type="InParanoid" id="G4TWH2"/>
<accession>G4TWH2</accession>
<dbReference type="AlphaFoldDB" id="G4TWH2"/>
<gene>
    <name evidence="1" type="ORF">PIIN_09655</name>
</gene>
<comment type="caution">
    <text evidence="1">The sequence shown here is derived from an EMBL/GenBank/DDBJ whole genome shotgun (WGS) entry which is preliminary data.</text>
</comment>
<dbReference type="EMBL" id="CAFZ01000494">
    <property type="protein sequence ID" value="CCA75665.1"/>
    <property type="molecule type" value="Genomic_DNA"/>
</dbReference>
<evidence type="ECO:0000313" key="1">
    <source>
        <dbReference type="EMBL" id="CCA75665.1"/>
    </source>
</evidence>
<evidence type="ECO:0008006" key="3">
    <source>
        <dbReference type="Google" id="ProtNLM"/>
    </source>
</evidence>